<keyword evidence="2" id="KW-0808">Transferase</keyword>
<accession>A0A432LWA0</accession>
<dbReference type="PANTHER" id="PTHR43179">
    <property type="entry name" value="RHAMNOSYLTRANSFERASE WBBL"/>
    <property type="match status" value="1"/>
</dbReference>
<dbReference type="SUPFAM" id="SSF53448">
    <property type="entry name" value="Nucleotide-diphospho-sugar transferases"/>
    <property type="match status" value="1"/>
</dbReference>
<sequence length="604" mass="68329">TQRPQHLSRELAACGHRVFYISNNFVDHAEPGFRVDPLDEHGRLFRVQLHLSGAPGIYYGVPDEPALQQLRASVGSLLAWTRTRAALSLVQHPYWRETARIIPNQRLIYDCMDHHGGFLTNSAEVLAWEHDLMRAADLLVVTSDWLFEEAGKYNPRRWMVRNACQYEHFSAAPDVAFQDKHGRAVIGYFGAIAEWMDLDLLEKLAQRFHDHLILLVGMDSTGARARLGHLENVEFVGEVPYANLPFYLAGFDVCLLPFRVIPLTLATNPVKVYEYLSAGKEVVSVELPEMQQFGNLVRTASDHAGFLDAVAQALHHRPLASQKADRQAFAMSQTWTHRVQELLRGVDALPQPRVSVIVVTYNNCGFTKACLRSLELYTDYANLETIVVDNASTDDTRAYLATWEQAGSQRRVLLNAENRGFAAANNQGLAAASGDYLVLLNNDTYVTPGWITTLLAHMHRSDTLGVIGPVTNNIGNEARIDIHYATMEEMVHVAAEYTLRHAGKRTELRTAAFFCVMLRREVYEQVGLLDEAFGLGFFEDDDYCRRVERAGWGIACAEDVFIHHHLSASFNKLKRDTRQALFLKNKALYEAKWGEWIPHKYRYG</sequence>
<feature type="non-terminal residue" evidence="2">
    <location>
        <position position="1"/>
    </location>
</feature>
<name>A0A432LWA0_9GAMM</name>
<evidence type="ECO:0000313" key="2">
    <source>
        <dbReference type="EMBL" id="RUL65733.1"/>
    </source>
</evidence>
<organism evidence="2 3">
    <name type="scientific">Dyella dinghuensis</name>
    <dbReference type="NCBI Taxonomy" id="1920169"/>
    <lineage>
        <taxon>Bacteria</taxon>
        <taxon>Pseudomonadati</taxon>
        <taxon>Pseudomonadota</taxon>
        <taxon>Gammaproteobacteria</taxon>
        <taxon>Lysobacterales</taxon>
        <taxon>Rhodanobacteraceae</taxon>
        <taxon>Dyella</taxon>
    </lineage>
</organism>
<keyword evidence="3" id="KW-1185">Reference proteome</keyword>
<dbReference type="RefSeq" id="WP_126672364.1">
    <property type="nucleotide sequence ID" value="NZ_RYZR01000003.1"/>
</dbReference>
<dbReference type="CDD" id="cd04186">
    <property type="entry name" value="GT_2_like_c"/>
    <property type="match status" value="1"/>
</dbReference>
<protein>
    <submittedName>
        <fullName evidence="2">Glycosyltransferase</fullName>
    </submittedName>
</protein>
<feature type="domain" description="Glycosyltransferase 2-like" evidence="1">
    <location>
        <begin position="355"/>
        <end position="526"/>
    </location>
</feature>
<proteinExistence type="predicted"/>
<evidence type="ECO:0000259" key="1">
    <source>
        <dbReference type="Pfam" id="PF00535"/>
    </source>
</evidence>
<dbReference type="OrthoDB" id="9179784at2"/>
<dbReference type="EMBL" id="RYZR01000003">
    <property type="protein sequence ID" value="RUL65733.1"/>
    <property type="molecule type" value="Genomic_DNA"/>
</dbReference>
<dbReference type="Pfam" id="PF00535">
    <property type="entry name" value="Glycos_transf_2"/>
    <property type="match status" value="1"/>
</dbReference>
<dbReference type="Pfam" id="PF13692">
    <property type="entry name" value="Glyco_trans_1_4"/>
    <property type="match status" value="1"/>
</dbReference>
<dbReference type="SUPFAM" id="SSF53756">
    <property type="entry name" value="UDP-Glycosyltransferase/glycogen phosphorylase"/>
    <property type="match status" value="1"/>
</dbReference>
<comment type="caution">
    <text evidence="2">The sequence shown here is derived from an EMBL/GenBank/DDBJ whole genome shotgun (WGS) entry which is preliminary data.</text>
</comment>
<reference evidence="2 3" key="1">
    <citation type="submission" date="2018-12" db="EMBL/GenBank/DDBJ databases">
        <title>Dyella dinghuensis sp. nov. DHOA06 and Dyella choica sp. nov. 4M-K27, isolated from forest soil.</title>
        <authorList>
            <person name="Qiu L.-H."/>
            <person name="Gao Z.-H."/>
        </authorList>
    </citation>
    <scope>NUCLEOTIDE SEQUENCE [LARGE SCALE GENOMIC DNA]</scope>
    <source>
        <strain evidence="2 3">DHOA06</strain>
    </source>
</reference>
<dbReference type="PANTHER" id="PTHR43179:SF7">
    <property type="entry name" value="RHAMNOSYLTRANSFERASE WBBL"/>
    <property type="match status" value="1"/>
</dbReference>
<dbReference type="InterPro" id="IPR029044">
    <property type="entry name" value="Nucleotide-diphossugar_trans"/>
</dbReference>
<dbReference type="AlphaFoldDB" id="A0A432LWA0"/>
<evidence type="ECO:0000313" key="3">
    <source>
        <dbReference type="Proteomes" id="UP000267077"/>
    </source>
</evidence>
<dbReference type="Gene3D" id="3.90.550.10">
    <property type="entry name" value="Spore Coat Polysaccharide Biosynthesis Protein SpsA, Chain A"/>
    <property type="match status" value="1"/>
</dbReference>
<dbReference type="GO" id="GO:0016740">
    <property type="term" value="F:transferase activity"/>
    <property type="evidence" value="ECO:0007669"/>
    <property type="project" value="UniProtKB-KW"/>
</dbReference>
<gene>
    <name evidence="2" type="ORF">EKH79_03200</name>
</gene>
<dbReference type="Proteomes" id="UP000267077">
    <property type="component" value="Unassembled WGS sequence"/>
</dbReference>
<dbReference type="InterPro" id="IPR001173">
    <property type="entry name" value="Glyco_trans_2-like"/>
</dbReference>
<dbReference type="Gene3D" id="3.40.50.2000">
    <property type="entry name" value="Glycogen Phosphorylase B"/>
    <property type="match status" value="1"/>
</dbReference>